<keyword evidence="7 9" id="KW-0472">Membrane</keyword>
<dbReference type="Proteomes" id="UP000561438">
    <property type="component" value="Unassembled WGS sequence"/>
</dbReference>
<feature type="chain" id="PRO_5032359843" evidence="12">
    <location>
        <begin position="20"/>
        <end position="996"/>
    </location>
</feature>
<keyword evidence="8 9" id="KW-0998">Cell outer membrane</keyword>
<keyword evidence="3 9" id="KW-1134">Transmembrane beta strand</keyword>
<gene>
    <name evidence="15" type="ORF">HUV48_04510</name>
</gene>
<accession>A0A850H2Z7</accession>
<protein>
    <submittedName>
        <fullName evidence="15">TonB-dependent receptor</fullName>
    </submittedName>
</protein>
<evidence type="ECO:0000256" key="4">
    <source>
        <dbReference type="ARBA" id="ARBA00022692"/>
    </source>
</evidence>
<evidence type="ECO:0000313" key="15">
    <source>
        <dbReference type="EMBL" id="NVD44278.1"/>
    </source>
</evidence>
<evidence type="ECO:0000256" key="11">
    <source>
        <dbReference type="RuleBase" id="RU003357"/>
    </source>
</evidence>
<evidence type="ECO:0000256" key="7">
    <source>
        <dbReference type="ARBA" id="ARBA00023136"/>
    </source>
</evidence>
<dbReference type="InterPro" id="IPR010916">
    <property type="entry name" value="TonB_box_CS"/>
</dbReference>
<comment type="subcellular location">
    <subcellularLocation>
        <location evidence="1 9">Cell outer membrane</location>
        <topology evidence="1 9">Multi-pass membrane protein</topology>
    </subcellularLocation>
</comment>
<feature type="short sequence motif" description="TonB box" evidence="10">
    <location>
        <begin position="44"/>
        <end position="50"/>
    </location>
</feature>
<organism evidence="15 16">
    <name type="scientific">Qipengyuania atrilutea</name>
    <dbReference type="NCBI Taxonomy" id="2744473"/>
    <lineage>
        <taxon>Bacteria</taxon>
        <taxon>Pseudomonadati</taxon>
        <taxon>Pseudomonadota</taxon>
        <taxon>Alphaproteobacteria</taxon>
        <taxon>Sphingomonadales</taxon>
        <taxon>Erythrobacteraceae</taxon>
        <taxon>Qipengyuania</taxon>
    </lineage>
</organism>
<feature type="domain" description="TonB-dependent receptor-like beta-barrel" evidence="13">
    <location>
        <begin position="410"/>
        <end position="962"/>
    </location>
</feature>
<evidence type="ECO:0000259" key="14">
    <source>
        <dbReference type="Pfam" id="PF07715"/>
    </source>
</evidence>
<dbReference type="PROSITE" id="PS52016">
    <property type="entry name" value="TONB_DEPENDENT_REC_3"/>
    <property type="match status" value="1"/>
</dbReference>
<keyword evidence="5 12" id="KW-0732">Signal</keyword>
<evidence type="ECO:0000256" key="1">
    <source>
        <dbReference type="ARBA" id="ARBA00004571"/>
    </source>
</evidence>
<evidence type="ECO:0000259" key="13">
    <source>
        <dbReference type="Pfam" id="PF00593"/>
    </source>
</evidence>
<evidence type="ECO:0000256" key="10">
    <source>
        <dbReference type="PROSITE-ProRule" id="PRU10143"/>
    </source>
</evidence>
<reference evidence="15 16" key="1">
    <citation type="submission" date="2020-06" db="EMBL/GenBank/DDBJ databases">
        <title>Altererythrobacter sp. HHU K3-1.</title>
        <authorList>
            <person name="Zhang D."/>
            <person name="Xue H."/>
        </authorList>
    </citation>
    <scope>NUCLEOTIDE SEQUENCE [LARGE SCALE GENOMIC DNA]</scope>
    <source>
        <strain evidence="15 16">HHU K3-1</strain>
    </source>
</reference>
<dbReference type="PANTHER" id="PTHR47234:SF2">
    <property type="entry name" value="TONB-DEPENDENT RECEPTOR"/>
    <property type="match status" value="1"/>
</dbReference>
<dbReference type="Pfam" id="PF00593">
    <property type="entry name" value="TonB_dep_Rec_b-barrel"/>
    <property type="match status" value="1"/>
</dbReference>
<dbReference type="InterPro" id="IPR039426">
    <property type="entry name" value="TonB-dep_rcpt-like"/>
</dbReference>
<dbReference type="InterPro" id="IPR000531">
    <property type="entry name" value="Beta-barrel_TonB"/>
</dbReference>
<keyword evidence="6 10" id="KW-0798">TonB box</keyword>
<dbReference type="InterPro" id="IPR012910">
    <property type="entry name" value="Plug_dom"/>
</dbReference>
<dbReference type="InterPro" id="IPR036942">
    <property type="entry name" value="Beta-barrel_TonB_sf"/>
</dbReference>
<feature type="domain" description="TonB-dependent receptor plug" evidence="14">
    <location>
        <begin position="57"/>
        <end position="170"/>
    </location>
</feature>
<proteinExistence type="inferred from homology"/>
<dbReference type="EMBL" id="JABWGV010000001">
    <property type="protein sequence ID" value="NVD44278.1"/>
    <property type="molecule type" value="Genomic_DNA"/>
</dbReference>
<dbReference type="AlphaFoldDB" id="A0A850H2Z7"/>
<evidence type="ECO:0000256" key="8">
    <source>
        <dbReference type="ARBA" id="ARBA00023237"/>
    </source>
</evidence>
<dbReference type="GO" id="GO:0009279">
    <property type="term" value="C:cell outer membrane"/>
    <property type="evidence" value="ECO:0007669"/>
    <property type="project" value="UniProtKB-SubCell"/>
</dbReference>
<dbReference type="PROSITE" id="PS00430">
    <property type="entry name" value="TONB_DEPENDENT_REC_1"/>
    <property type="match status" value="1"/>
</dbReference>
<dbReference type="InterPro" id="IPR037066">
    <property type="entry name" value="Plug_dom_sf"/>
</dbReference>
<dbReference type="Gene3D" id="2.40.170.20">
    <property type="entry name" value="TonB-dependent receptor, beta-barrel domain"/>
    <property type="match status" value="1"/>
</dbReference>
<keyword evidence="15" id="KW-0675">Receptor</keyword>
<comment type="similarity">
    <text evidence="9 11">Belongs to the TonB-dependent receptor family.</text>
</comment>
<evidence type="ECO:0000256" key="5">
    <source>
        <dbReference type="ARBA" id="ARBA00022729"/>
    </source>
</evidence>
<keyword evidence="2 9" id="KW-0813">Transport</keyword>
<dbReference type="Gene3D" id="2.170.130.10">
    <property type="entry name" value="TonB-dependent receptor, plug domain"/>
    <property type="match status" value="1"/>
</dbReference>
<evidence type="ECO:0000256" key="3">
    <source>
        <dbReference type="ARBA" id="ARBA00022452"/>
    </source>
</evidence>
<dbReference type="Pfam" id="PF07715">
    <property type="entry name" value="Plug"/>
    <property type="match status" value="1"/>
</dbReference>
<comment type="caution">
    <text evidence="15">The sequence shown here is derived from an EMBL/GenBank/DDBJ whole genome shotgun (WGS) entry which is preliminary data.</text>
</comment>
<sequence length="996" mass="106426">MVGTSLGVPVLLMASSAAAQTNPDVDEPRQPVLAEQIEAEPENTIIVTGSYIRGQREDGAQPVDVFGQEELESRGIDSPLEFIKSLPSVGPVLGDSNQYGAGGSQGVGSINLRSLGRERTLVLFNNRRFATEPGDGAADTNLIPLFALDRIEVLKDGAASTYGSDAIAGVANFVTRRDFTGIELAGDYEFVDGSDDNYRVSALAGFDLGVANLMIGAGWQHRSELPTTARDFTQVPYADNPTGFSFLSNPALYAPVGVIPGVGVTTVGLGVDGSQLNACEELGGIAGGFPRAGAAPLPVCRYGYIPFVNLIEEEDRYQVYGQFTADFSDSVSFTAEALYSHTELNDLGYSPSYPPVQGPRGPGSTNAFTVPARNPGYAAFLEQTFAPGTPPRLFTPVLASIVLGRPFALGGNPLDPRGGGNGGAVNNAWRISAGFDFDLTQDLTLQVFGTYIRSTRTAFSFDIVSDRYQRALNGFGGENCTGTTPGANGCLYFNPFINSAPGNPALGLDNPAYVPGNENSQEVIDYIRQQNGAVQAEEQYVADAVFSGESEVFGRRLGYAFGGQFRKTDFASDPINRFTDPDAYPCAVDGDRSCLDDPEDNNFPVGAFTFLGQYPRARLSQDVYAVFAEAQIEAFDGFEVTGAVRYEDYGGEVGSTLNPKLSARWQVADFLALRGSIGDTFRGPLPSDLSERGISAVAGIDVLGGAFKATDQLGNPALAPETALTYSVGAMVEFGGFSASVDYWTYEFEGRFTDLPIQQIARFVAPGSTGTQFADCSSPFVSFVVFEGGVCEQGVTTGSDISRVQTRTVNGPDVTTRGLDFSLNYRTQFGRAAVNIGANATHTLEYEFGDFEFNGLLFSEGYDAAGFANYDRAPGTVSKWRASGYANVQFEPVGLTWSTTFIGGVDDNRCIGTEFCAATPEFGGTNFGRRVKSYIQHDVFATIDLAPFSGIEAELQAGVENLFDTEPAPARLEYSYDPFIGTAKGRTFKVGTKLRF</sequence>
<dbReference type="PANTHER" id="PTHR47234">
    <property type="match status" value="1"/>
</dbReference>
<evidence type="ECO:0000256" key="12">
    <source>
        <dbReference type="SAM" id="SignalP"/>
    </source>
</evidence>
<evidence type="ECO:0000313" key="16">
    <source>
        <dbReference type="Proteomes" id="UP000561438"/>
    </source>
</evidence>
<name>A0A850H2Z7_9SPHN</name>
<feature type="signal peptide" evidence="12">
    <location>
        <begin position="1"/>
        <end position="19"/>
    </location>
</feature>
<evidence type="ECO:0000256" key="6">
    <source>
        <dbReference type="ARBA" id="ARBA00023077"/>
    </source>
</evidence>
<keyword evidence="16" id="KW-1185">Reference proteome</keyword>
<dbReference type="SUPFAM" id="SSF56935">
    <property type="entry name" value="Porins"/>
    <property type="match status" value="1"/>
</dbReference>
<evidence type="ECO:0000256" key="9">
    <source>
        <dbReference type="PROSITE-ProRule" id="PRU01360"/>
    </source>
</evidence>
<keyword evidence="4 9" id="KW-0812">Transmembrane</keyword>
<evidence type="ECO:0000256" key="2">
    <source>
        <dbReference type="ARBA" id="ARBA00022448"/>
    </source>
</evidence>